<evidence type="ECO:0000313" key="2">
    <source>
        <dbReference type="EMBL" id="KAA6435186.1"/>
    </source>
</evidence>
<feature type="transmembrane region" description="Helical" evidence="1">
    <location>
        <begin position="90"/>
        <end position="112"/>
    </location>
</feature>
<keyword evidence="1" id="KW-0812">Transmembrane</keyword>
<sequence length="155" mass="15856">MTDIGTASAPRAPRAGRPWTALVALVLLWGAFLSVARFAVVLTLWYVATLGLPTEDPGGEAATAIALGVGVVLVLVALIAVSLRRRWARWPVVVLGAVGGVAGLGILVATASPALETVLMSLAPLVGTVLLALPASTPWFRPRSPARPVAAAPRA</sequence>
<feature type="transmembrane region" description="Helical" evidence="1">
    <location>
        <begin position="21"/>
        <end position="49"/>
    </location>
</feature>
<keyword evidence="1" id="KW-1133">Transmembrane helix</keyword>
<accession>A0A5M8QKA4</accession>
<reference evidence="2 3" key="1">
    <citation type="submission" date="2019-08" db="EMBL/GenBank/DDBJ databases">
        <title>Agrococcus lahaulensis sp. nov., isolated from a cold desert of the Indian Himalayas.</title>
        <authorList>
            <person name="Qu J.H."/>
        </authorList>
    </citation>
    <scope>NUCLEOTIDE SEQUENCE [LARGE SCALE GENOMIC DNA]</scope>
    <source>
        <strain evidence="2 3">NS18</strain>
    </source>
</reference>
<dbReference type="AlphaFoldDB" id="A0A5M8QKA4"/>
<protein>
    <submittedName>
        <fullName evidence="2">Uncharacterized protein</fullName>
    </submittedName>
</protein>
<feature type="transmembrane region" description="Helical" evidence="1">
    <location>
        <begin position="61"/>
        <end position="83"/>
    </location>
</feature>
<evidence type="ECO:0000313" key="3">
    <source>
        <dbReference type="Proteomes" id="UP000323221"/>
    </source>
</evidence>
<dbReference type="EMBL" id="VOIR01000012">
    <property type="protein sequence ID" value="KAA6435186.1"/>
    <property type="molecule type" value="Genomic_DNA"/>
</dbReference>
<organism evidence="2 3">
    <name type="scientific">Agrococcus sediminis</name>
    <dbReference type="NCBI Taxonomy" id="2599924"/>
    <lineage>
        <taxon>Bacteria</taxon>
        <taxon>Bacillati</taxon>
        <taxon>Actinomycetota</taxon>
        <taxon>Actinomycetes</taxon>
        <taxon>Micrococcales</taxon>
        <taxon>Microbacteriaceae</taxon>
        <taxon>Agrococcus</taxon>
    </lineage>
</organism>
<keyword evidence="3" id="KW-1185">Reference proteome</keyword>
<keyword evidence="1" id="KW-0472">Membrane</keyword>
<name>A0A5M8QKA4_9MICO</name>
<feature type="transmembrane region" description="Helical" evidence="1">
    <location>
        <begin position="118"/>
        <end position="140"/>
    </location>
</feature>
<dbReference type="RefSeq" id="WP_146355798.1">
    <property type="nucleotide sequence ID" value="NZ_VOIR01000012.1"/>
</dbReference>
<comment type="caution">
    <text evidence="2">The sequence shown here is derived from an EMBL/GenBank/DDBJ whole genome shotgun (WGS) entry which is preliminary data.</text>
</comment>
<evidence type="ECO:0000256" key="1">
    <source>
        <dbReference type="SAM" id="Phobius"/>
    </source>
</evidence>
<dbReference type="Proteomes" id="UP000323221">
    <property type="component" value="Unassembled WGS sequence"/>
</dbReference>
<proteinExistence type="predicted"/>
<gene>
    <name evidence="2" type="ORF">FQ330_05380</name>
</gene>